<dbReference type="CDD" id="cd00635">
    <property type="entry name" value="PLPDE_III_YBL036c_like"/>
    <property type="match status" value="1"/>
</dbReference>
<keyword evidence="7" id="KW-1185">Reference proteome</keyword>
<dbReference type="InterPro" id="IPR029066">
    <property type="entry name" value="PLP-binding_barrel"/>
</dbReference>
<dbReference type="NCBIfam" id="TIGR00044">
    <property type="entry name" value="YggS family pyridoxal phosphate-dependent enzyme"/>
    <property type="match status" value="1"/>
</dbReference>
<gene>
    <name evidence="6" type="ORF">NCTC13354_00446</name>
</gene>
<dbReference type="AlphaFoldDB" id="A0A3S4VF35"/>
<reference evidence="6 7" key="1">
    <citation type="submission" date="2018-12" db="EMBL/GenBank/DDBJ databases">
        <authorList>
            <consortium name="Pathogen Informatics"/>
        </authorList>
    </citation>
    <scope>NUCLEOTIDE SEQUENCE [LARGE SCALE GENOMIC DNA]</scope>
    <source>
        <strain evidence="6 7">NCTC13354</strain>
    </source>
</reference>
<evidence type="ECO:0000256" key="1">
    <source>
        <dbReference type="ARBA" id="ARBA00022898"/>
    </source>
</evidence>
<dbReference type="OrthoDB" id="9804072at2"/>
<evidence type="ECO:0000313" key="7">
    <source>
        <dbReference type="Proteomes" id="UP000269542"/>
    </source>
</evidence>
<dbReference type="Proteomes" id="UP000269542">
    <property type="component" value="Chromosome"/>
</dbReference>
<dbReference type="InterPro" id="IPR011078">
    <property type="entry name" value="PyrdxlP_homeostasis"/>
</dbReference>
<dbReference type="SUPFAM" id="SSF51419">
    <property type="entry name" value="PLP-binding barrel"/>
    <property type="match status" value="1"/>
</dbReference>
<dbReference type="PANTHER" id="PTHR10146">
    <property type="entry name" value="PROLINE SYNTHETASE CO-TRANSCRIBED BACTERIAL HOMOLOG PROTEIN"/>
    <property type="match status" value="1"/>
</dbReference>
<evidence type="ECO:0000259" key="5">
    <source>
        <dbReference type="Pfam" id="PF01168"/>
    </source>
</evidence>
<dbReference type="Gene3D" id="3.20.20.10">
    <property type="entry name" value="Alanine racemase"/>
    <property type="match status" value="1"/>
</dbReference>
<proteinExistence type="inferred from homology"/>
<evidence type="ECO:0000256" key="4">
    <source>
        <dbReference type="RuleBase" id="RU004514"/>
    </source>
</evidence>
<dbReference type="PIRSF" id="PIRSF004848">
    <property type="entry name" value="YBL036c_PLPDEIII"/>
    <property type="match status" value="1"/>
</dbReference>
<dbReference type="EMBL" id="LR134476">
    <property type="protein sequence ID" value="VEI12752.1"/>
    <property type="molecule type" value="Genomic_DNA"/>
</dbReference>
<sequence>MTISIAQNIARLTERIERAEGNAGRQRGSVKLMLAAKHQPVENLLAASAEGVTLFGHNIVQQLEQSVQGLQEAAISSINTVIGPVQSNKLRAAMTWADRIDTVDSLKTAQRIARRQQARIDDGEASGPYPILIQVNSSGSTTQSGCSPDELVDLAGQISELDLVRIDGLMTIGAHTSDTAKIHRSFALTRELSLQMRGLPGLEDAAELSMGMTGDLDIAIAEGATTVRVGTAVFGERPRS</sequence>
<evidence type="ECO:0000313" key="6">
    <source>
        <dbReference type="EMBL" id="VEI12752.1"/>
    </source>
</evidence>
<name>A0A3S4VF35_9ACTO</name>
<dbReference type="RefSeq" id="WP_126415931.1">
    <property type="nucleotide sequence ID" value="NZ_LR134476.1"/>
</dbReference>
<comment type="cofactor">
    <cofactor evidence="3">
        <name>pyridoxal 5'-phosphate</name>
        <dbReference type="ChEBI" id="CHEBI:597326"/>
    </cofactor>
</comment>
<feature type="modified residue" description="N6-(pyridoxal phosphate)lysine" evidence="2 3">
    <location>
        <position position="37"/>
    </location>
</feature>
<comment type="function">
    <text evidence="2">Pyridoxal 5'-phosphate (PLP)-binding protein, which is involved in PLP homeostasis.</text>
</comment>
<organism evidence="6 7">
    <name type="scientific">Trueperella bialowiezensis</name>
    <dbReference type="NCBI Taxonomy" id="312285"/>
    <lineage>
        <taxon>Bacteria</taxon>
        <taxon>Bacillati</taxon>
        <taxon>Actinomycetota</taxon>
        <taxon>Actinomycetes</taxon>
        <taxon>Actinomycetales</taxon>
        <taxon>Actinomycetaceae</taxon>
        <taxon>Trueperella</taxon>
    </lineage>
</organism>
<dbReference type="InterPro" id="IPR001608">
    <property type="entry name" value="Ala_racemase_N"/>
</dbReference>
<dbReference type="PANTHER" id="PTHR10146:SF14">
    <property type="entry name" value="PYRIDOXAL PHOSPHATE HOMEOSTASIS PROTEIN"/>
    <property type="match status" value="1"/>
</dbReference>
<dbReference type="Pfam" id="PF01168">
    <property type="entry name" value="Ala_racemase_N"/>
    <property type="match status" value="1"/>
</dbReference>
<dbReference type="HAMAP" id="MF_02087">
    <property type="entry name" value="PLP_homeostasis"/>
    <property type="match status" value="1"/>
</dbReference>
<feature type="domain" description="Alanine racemase N-terminal" evidence="5">
    <location>
        <begin position="7"/>
        <end position="238"/>
    </location>
</feature>
<protein>
    <recommendedName>
        <fullName evidence="2">Pyridoxal phosphate homeostasis protein</fullName>
        <shortName evidence="2">PLP homeostasis protein</shortName>
    </recommendedName>
</protein>
<evidence type="ECO:0000256" key="3">
    <source>
        <dbReference type="PIRSR" id="PIRSR004848-1"/>
    </source>
</evidence>
<dbReference type="GO" id="GO:0030170">
    <property type="term" value="F:pyridoxal phosphate binding"/>
    <property type="evidence" value="ECO:0007669"/>
    <property type="project" value="UniProtKB-UniRule"/>
</dbReference>
<evidence type="ECO:0000256" key="2">
    <source>
        <dbReference type="HAMAP-Rule" id="MF_02087"/>
    </source>
</evidence>
<accession>A0A3S4VF35</accession>
<comment type="similarity">
    <text evidence="2 4">Belongs to the pyridoxal phosphate-binding protein YggS/PROSC family.</text>
</comment>
<dbReference type="KEGG" id="tbw:NCTC13354_00446"/>
<keyword evidence="1 2" id="KW-0663">Pyridoxal phosphate</keyword>